<dbReference type="RefSeq" id="WP_039327192.1">
    <property type="nucleotide sequence ID" value="NZ_CP007496.1"/>
</dbReference>
<protein>
    <submittedName>
        <fullName evidence="1">Uncharacterized protein</fullName>
    </submittedName>
</protein>
<dbReference type="AlphaFoldDB" id="A0A6S4GUM8"/>
<proteinExistence type="predicted"/>
<name>A0A6S4GUM8_9BACT</name>
<dbReference type="KEGG" id="sox:TM7x_01425"/>
<reference evidence="1 2" key="1">
    <citation type="journal article" date="2015" name="Proc. Natl. Acad. Sci. U.S.A.">
        <title>Cultivation of a human-associated TM7 phylotype reveals a reduced genome and epibiotic parasitic lifestyle.</title>
        <authorList>
            <person name="He X."/>
            <person name="McLean J.S."/>
            <person name="Edlund A."/>
            <person name="Yooseph S."/>
            <person name="Hall A.P."/>
            <person name="Liu S.Y."/>
            <person name="Dorrestein P.C."/>
            <person name="Esquenazi E."/>
            <person name="Hunter R.C."/>
            <person name="Cheng G."/>
            <person name="Nelson K.E."/>
            <person name="Lux R."/>
            <person name="Shi W."/>
        </authorList>
    </citation>
    <scope>NUCLEOTIDE SEQUENCE [LARGE SCALE GENOMIC DNA]</scope>
    <source>
        <strain evidence="1 2">TM7x</strain>
    </source>
</reference>
<dbReference type="EMBL" id="CP007496">
    <property type="protein sequence ID" value="AJA06791.1"/>
    <property type="molecule type" value="Genomic_DNA"/>
</dbReference>
<accession>A0A6S4GUM8</accession>
<dbReference type="Proteomes" id="UP000030902">
    <property type="component" value="Chromosome"/>
</dbReference>
<gene>
    <name evidence="1" type="ORF">TM7x_01425</name>
</gene>
<evidence type="ECO:0000313" key="1">
    <source>
        <dbReference type="EMBL" id="AJA06791.1"/>
    </source>
</evidence>
<keyword evidence="2" id="KW-1185">Reference proteome</keyword>
<organism evidence="1 2">
    <name type="scientific">Candidatus Nanosynbacter lyticus</name>
    <dbReference type="NCBI Taxonomy" id="2093824"/>
    <lineage>
        <taxon>Bacteria</taxon>
        <taxon>Candidatus Saccharimonadota</taxon>
        <taxon>Candidatus Saccharimonadia</taxon>
        <taxon>Candidatus Nanosynbacterales</taxon>
        <taxon>Candidatus Nanosynbacteraceae</taxon>
        <taxon>Candidatus Nanosynbacter</taxon>
    </lineage>
</organism>
<sequence>MPRRNYPKNSQKSQKTSLMSITGLANCQKKRHFSTEVKARQAADTQELVNSNLSIDVYRCEWCKGWHLTSKNS</sequence>
<evidence type="ECO:0000313" key="2">
    <source>
        <dbReference type="Proteomes" id="UP000030902"/>
    </source>
</evidence>